<dbReference type="PANTHER" id="PTHR43406">
    <property type="entry name" value="TRYPTOPHAN SYNTHASE, ALPHA CHAIN"/>
    <property type="match status" value="1"/>
</dbReference>
<evidence type="ECO:0000256" key="6">
    <source>
        <dbReference type="ARBA" id="ARBA00023141"/>
    </source>
</evidence>
<evidence type="ECO:0000256" key="3">
    <source>
        <dbReference type="ARBA" id="ARBA00012043"/>
    </source>
</evidence>
<keyword evidence="6" id="KW-0057">Aromatic amino acid biosynthesis</keyword>
<feature type="region of interest" description="Disordered" evidence="10">
    <location>
        <begin position="203"/>
        <end position="222"/>
    </location>
</feature>
<evidence type="ECO:0000256" key="1">
    <source>
        <dbReference type="ARBA" id="ARBA00004733"/>
    </source>
</evidence>
<evidence type="ECO:0000256" key="7">
    <source>
        <dbReference type="ARBA" id="ARBA00023239"/>
    </source>
</evidence>
<dbReference type="Pfam" id="PF00290">
    <property type="entry name" value="Trp_syntA"/>
    <property type="match status" value="1"/>
</dbReference>
<dbReference type="InterPro" id="IPR011060">
    <property type="entry name" value="RibuloseP-bd_barrel"/>
</dbReference>
<evidence type="ECO:0000313" key="12">
    <source>
        <dbReference type="Proteomes" id="UP001174909"/>
    </source>
</evidence>
<keyword evidence="12" id="KW-1185">Reference proteome</keyword>
<comment type="pathway">
    <text evidence="1">Amino-acid biosynthesis; L-tryptophan biosynthesis; L-tryptophan from chorismate: step 5/5.</text>
</comment>
<dbReference type="InterPro" id="IPR018204">
    <property type="entry name" value="Trp_synthase_alpha_AS"/>
</dbReference>
<dbReference type="GO" id="GO:0005829">
    <property type="term" value="C:cytosol"/>
    <property type="evidence" value="ECO:0007669"/>
    <property type="project" value="TreeGrafter"/>
</dbReference>
<dbReference type="InterPro" id="IPR013785">
    <property type="entry name" value="Aldolase_TIM"/>
</dbReference>
<evidence type="ECO:0000256" key="10">
    <source>
        <dbReference type="SAM" id="MobiDB-lite"/>
    </source>
</evidence>
<organism evidence="11 12">
    <name type="scientific">Geodia barretti</name>
    <name type="common">Barrett's horny sponge</name>
    <dbReference type="NCBI Taxonomy" id="519541"/>
    <lineage>
        <taxon>Eukaryota</taxon>
        <taxon>Metazoa</taxon>
        <taxon>Porifera</taxon>
        <taxon>Demospongiae</taxon>
        <taxon>Heteroscleromorpha</taxon>
        <taxon>Tetractinellida</taxon>
        <taxon>Astrophorina</taxon>
        <taxon>Geodiidae</taxon>
        <taxon>Geodia</taxon>
    </lineage>
</organism>
<gene>
    <name evidence="11" type="ORF">GBAR_LOCUS27102</name>
</gene>
<evidence type="ECO:0000313" key="11">
    <source>
        <dbReference type="EMBL" id="CAI8049258.1"/>
    </source>
</evidence>
<proteinExistence type="inferred from homology"/>
<dbReference type="InterPro" id="IPR002028">
    <property type="entry name" value="Trp_synthase_suA"/>
</dbReference>
<comment type="catalytic activity">
    <reaction evidence="8">
        <text>(1S,2R)-1-C-(indol-3-yl)glycerol 3-phosphate + L-serine = D-glyceraldehyde 3-phosphate + L-tryptophan + H2O</text>
        <dbReference type="Rhea" id="RHEA:10532"/>
        <dbReference type="ChEBI" id="CHEBI:15377"/>
        <dbReference type="ChEBI" id="CHEBI:33384"/>
        <dbReference type="ChEBI" id="CHEBI:57912"/>
        <dbReference type="ChEBI" id="CHEBI:58866"/>
        <dbReference type="ChEBI" id="CHEBI:59776"/>
        <dbReference type="EC" id="4.2.1.20"/>
    </reaction>
</comment>
<comment type="subunit">
    <text evidence="2">Tetramer of two alpha and two beta chains.</text>
</comment>
<dbReference type="PROSITE" id="PS00167">
    <property type="entry name" value="TRP_SYNTHASE_ALPHA"/>
    <property type="match status" value="1"/>
</dbReference>
<dbReference type="GO" id="GO:0004834">
    <property type="term" value="F:tryptophan synthase activity"/>
    <property type="evidence" value="ECO:0007669"/>
    <property type="project" value="UniProtKB-EC"/>
</dbReference>
<sequence>MTVGHPYRDAALEIAPQLVAAGADVIELGAAFSDPIGEGPVIQESSFVALQNGITPQDCLDTAAALRPLIGDTPVIWMGYYNTIIAAGLEKFAKACSDATIDGLIVVDLPYTEAEPLVSQLAPFAIHLIPLLAPTSTDESIRETVRLAGGFVYCVSVTGVTGARTEMSDRGFRAGGSRTPANRSAGCDRIRHFQPGACSRSGQTGRCGGGGKRPGAGVGRRPACRSRKARRCCRCELVRSRARLIDADRVKKRMIPFAVPVDIPLALE</sequence>
<dbReference type="Gene3D" id="3.20.20.70">
    <property type="entry name" value="Aldolase class I"/>
    <property type="match status" value="1"/>
</dbReference>
<evidence type="ECO:0000256" key="2">
    <source>
        <dbReference type="ARBA" id="ARBA00011270"/>
    </source>
</evidence>
<evidence type="ECO:0000256" key="9">
    <source>
        <dbReference type="RuleBase" id="RU003662"/>
    </source>
</evidence>
<feature type="compositionally biased region" description="Gly residues" evidence="10">
    <location>
        <begin position="205"/>
        <end position="218"/>
    </location>
</feature>
<evidence type="ECO:0000256" key="5">
    <source>
        <dbReference type="ARBA" id="ARBA00022822"/>
    </source>
</evidence>
<comment type="similarity">
    <text evidence="9">Belongs to the TrpA family.</text>
</comment>
<dbReference type="CDD" id="cd04724">
    <property type="entry name" value="Tryptophan_synthase_alpha"/>
    <property type="match status" value="1"/>
</dbReference>
<protein>
    <recommendedName>
        <fullName evidence="3">tryptophan synthase</fullName>
        <ecNumber evidence="3">4.2.1.20</ecNumber>
    </recommendedName>
</protein>
<keyword evidence="5" id="KW-0822">Tryptophan biosynthesis</keyword>
<dbReference type="Proteomes" id="UP001174909">
    <property type="component" value="Unassembled WGS sequence"/>
</dbReference>
<name>A0AA35TJI1_GEOBA</name>
<keyword evidence="7" id="KW-0456">Lyase</keyword>
<keyword evidence="4" id="KW-0028">Amino-acid biosynthesis</keyword>
<evidence type="ECO:0000256" key="8">
    <source>
        <dbReference type="ARBA" id="ARBA00049047"/>
    </source>
</evidence>
<dbReference type="EMBL" id="CASHTH010003782">
    <property type="protein sequence ID" value="CAI8049258.1"/>
    <property type="molecule type" value="Genomic_DNA"/>
</dbReference>
<dbReference type="AlphaFoldDB" id="A0AA35TJI1"/>
<dbReference type="SUPFAM" id="SSF51366">
    <property type="entry name" value="Ribulose-phoshate binding barrel"/>
    <property type="match status" value="1"/>
</dbReference>
<comment type="caution">
    <text evidence="11">The sequence shown here is derived from an EMBL/GenBank/DDBJ whole genome shotgun (WGS) entry which is preliminary data.</text>
</comment>
<accession>A0AA35TJI1</accession>
<dbReference type="PANTHER" id="PTHR43406:SF1">
    <property type="entry name" value="TRYPTOPHAN SYNTHASE ALPHA CHAIN, CHLOROPLASTIC"/>
    <property type="match status" value="1"/>
</dbReference>
<evidence type="ECO:0000256" key="4">
    <source>
        <dbReference type="ARBA" id="ARBA00022605"/>
    </source>
</evidence>
<dbReference type="NCBIfam" id="TIGR00262">
    <property type="entry name" value="trpA"/>
    <property type="match status" value="1"/>
</dbReference>
<dbReference type="EC" id="4.2.1.20" evidence="3"/>
<reference evidence="11" key="1">
    <citation type="submission" date="2023-03" db="EMBL/GenBank/DDBJ databases">
        <authorList>
            <person name="Steffen K."/>
            <person name="Cardenas P."/>
        </authorList>
    </citation>
    <scope>NUCLEOTIDE SEQUENCE</scope>
</reference>